<organism evidence="4 5">
    <name type="scientific">Lingula anatina</name>
    <name type="common">Brachiopod</name>
    <name type="synonym">Lingula unguis</name>
    <dbReference type="NCBI Taxonomy" id="7574"/>
    <lineage>
        <taxon>Eukaryota</taxon>
        <taxon>Metazoa</taxon>
        <taxon>Spiralia</taxon>
        <taxon>Lophotrochozoa</taxon>
        <taxon>Brachiopoda</taxon>
        <taxon>Linguliformea</taxon>
        <taxon>Lingulata</taxon>
        <taxon>Lingulida</taxon>
        <taxon>Linguloidea</taxon>
        <taxon>Lingulidae</taxon>
        <taxon>Lingula</taxon>
    </lineage>
</organism>
<proteinExistence type="inferred from homology"/>
<dbReference type="OMA" id="DAIDITW"/>
<dbReference type="GO" id="GO:0005615">
    <property type="term" value="C:extracellular space"/>
    <property type="evidence" value="ECO:0007669"/>
    <property type="project" value="TreeGrafter"/>
</dbReference>
<reference evidence="5" key="1">
    <citation type="submission" date="2025-08" db="UniProtKB">
        <authorList>
            <consortium name="RefSeq"/>
        </authorList>
    </citation>
    <scope>IDENTIFICATION</scope>
    <source>
        <tissue evidence="5">Gonads</tissue>
    </source>
</reference>
<keyword evidence="2" id="KW-0472">Membrane</keyword>
<dbReference type="Pfam" id="PF10223">
    <property type="entry name" value="Menorin_N"/>
    <property type="match status" value="2"/>
</dbReference>
<feature type="transmembrane region" description="Helical" evidence="2">
    <location>
        <begin position="36"/>
        <end position="60"/>
    </location>
</feature>
<accession>A0A1S3JMC6</accession>
<dbReference type="InterPro" id="IPR019356">
    <property type="entry name" value="Menorin_dom"/>
</dbReference>
<name>A0A1S3JMC6_LINAN</name>
<sequence length="598" mass="66979">MPCRTRGDISGAICCLLMAVDIRKRRYASTCNRKRIFCCVGVALLLLVICIILVAAFVVVKKRIVQSGQPFASMDTLQFFNVTDGLAVTWYNGDMSKKQMEDVLSSDAMMLEADVTLGGSPSGQDETTVPSVARDNTLQEWMEAILDANLNGRKKGVKLNMKHDKVIGPTLKVLQAMKDSIVIPVWIHADILLGPGTNKTMINPMQLFSQIDQIYPAVTLSVAWASDSSQTSYTQSMMEEMYSLIKNLKQPVSITVRAALVKNAWPNLKWLLSQNSNFTLTVWNPSGVTDKEGTDLYDLLYVRNNWYIEKIFYDLPGTKFKEFQELSVTAGSPLNFFDVKDRDAIDITWAHAANSIADMEMALKSDVMMLEADILLRGQGTASQTDIPIMAHPPAIDSDNTFQNWFTNVVQTKKGLKLDFKSIGAVEPCLQILNSSRGSLRQPVWLNADILVGPNAAGSKPVDAAEFISVIQQNFPQATLSIGWKTAWNNSRTNEGYTQAMVEEMAGICNNLTQPITFPVRAIAVRRSWPQLKWLLDQSLSYSLTIWTTAADDLKQADMQWVRDQGYDEDRIYYDLPDILMPRRNREKLKGEKDGHEL</sequence>
<evidence type="ECO:0000256" key="2">
    <source>
        <dbReference type="SAM" id="Phobius"/>
    </source>
</evidence>
<dbReference type="PANTHER" id="PTHR21184:SF6">
    <property type="entry name" value="CONSERVED PLASMA MEMBRANE PROTEIN"/>
    <property type="match status" value="1"/>
</dbReference>
<protein>
    <submittedName>
        <fullName evidence="5">Protein FAM151A</fullName>
    </submittedName>
</protein>
<feature type="domain" description="Menorin-like" evidence="3">
    <location>
        <begin position="343"/>
        <end position="578"/>
    </location>
</feature>
<keyword evidence="4" id="KW-1185">Reference proteome</keyword>
<feature type="domain" description="Menorin-like" evidence="3">
    <location>
        <begin position="84"/>
        <end position="317"/>
    </location>
</feature>
<dbReference type="OrthoDB" id="413402at2759"/>
<dbReference type="PANTHER" id="PTHR21184">
    <property type="entry name" value="MENORIN (DENDRITIC BRANCHING PROTEIN)"/>
    <property type="match status" value="1"/>
</dbReference>
<dbReference type="RefSeq" id="XP_013411281.1">
    <property type="nucleotide sequence ID" value="XM_013555827.1"/>
</dbReference>
<dbReference type="GeneID" id="106174324"/>
<comment type="similarity">
    <text evidence="1">Belongs to the menorin family.</text>
</comment>
<gene>
    <name evidence="5" type="primary">LOC106174324</name>
</gene>
<evidence type="ECO:0000313" key="4">
    <source>
        <dbReference type="Proteomes" id="UP000085678"/>
    </source>
</evidence>
<evidence type="ECO:0000256" key="1">
    <source>
        <dbReference type="ARBA" id="ARBA00044953"/>
    </source>
</evidence>
<dbReference type="AlphaFoldDB" id="A0A1S3JMC6"/>
<evidence type="ECO:0000313" key="5">
    <source>
        <dbReference type="RefSeq" id="XP_013411281.1"/>
    </source>
</evidence>
<dbReference type="InParanoid" id="A0A1S3JMC6"/>
<dbReference type="KEGG" id="lak:106174324"/>
<dbReference type="Proteomes" id="UP000085678">
    <property type="component" value="Unplaced"/>
</dbReference>
<keyword evidence="2" id="KW-1133">Transmembrane helix</keyword>
<evidence type="ECO:0000259" key="3">
    <source>
        <dbReference type="Pfam" id="PF10223"/>
    </source>
</evidence>
<keyword evidence="2" id="KW-0812">Transmembrane</keyword>